<dbReference type="CDD" id="cd03293">
    <property type="entry name" value="ABC_NrtD_SsuB_transporters"/>
    <property type="match status" value="1"/>
</dbReference>
<evidence type="ECO:0000313" key="5">
    <source>
        <dbReference type="EMBL" id="CAJ1586814.1"/>
    </source>
</evidence>
<sequence>MTLRAEGLVVRHPGQQAPSLKGIDLAFPEGSFTVLVGPSGCGKTTLLYCLAGLLAPTDGRVTDGTETVQRPDPRRGMAFQRDILFPWMSVEANLKFALRARSVPSRLRGDRVRDLLAAVGLSDRVAKQQPNQLSGGMRQRIGLARLLAGEPEVMLMDEPFAALDAQTRLRMQDLVVDLWSSTGRTVVFVTHDVDEAIRLSDRIVVLADGSVRSAVDNPLPRPRPADRLADLAGYSDLRRWLHNELGSDTADSVAPMSIS</sequence>
<keyword evidence="2" id="KW-0547">Nucleotide-binding</keyword>
<protein>
    <submittedName>
        <fullName evidence="5">ABC transporter ATP-binding protein</fullName>
    </submittedName>
</protein>
<proteinExistence type="predicted"/>
<dbReference type="PROSITE" id="PS50893">
    <property type="entry name" value="ABC_TRANSPORTER_2"/>
    <property type="match status" value="1"/>
</dbReference>
<dbReference type="SMART" id="SM00382">
    <property type="entry name" value="AAA"/>
    <property type="match status" value="1"/>
</dbReference>
<keyword evidence="3 5" id="KW-0067">ATP-binding</keyword>
<feature type="domain" description="ABC transporter" evidence="4">
    <location>
        <begin position="3"/>
        <end position="233"/>
    </location>
</feature>
<dbReference type="SUPFAM" id="SSF52540">
    <property type="entry name" value="P-loop containing nucleoside triphosphate hydrolases"/>
    <property type="match status" value="1"/>
</dbReference>
<dbReference type="InterPro" id="IPR027417">
    <property type="entry name" value="P-loop_NTPase"/>
</dbReference>
<dbReference type="InterPro" id="IPR003593">
    <property type="entry name" value="AAA+_ATPase"/>
</dbReference>
<keyword evidence="1" id="KW-0813">Transport</keyword>
<evidence type="ECO:0000256" key="3">
    <source>
        <dbReference type="ARBA" id="ARBA00022840"/>
    </source>
</evidence>
<keyword evidence="6" id="KW-1185">Reference proteome</keyword>
<dbReference type="RefSeq" id="WP_316512679.1">
    <property type="nucleotide sequence ID" value="NZ_OY726395.1"/>
</dbReference>
<evidence type="ECO:0000259" key="4">
    <source>
        <dbReference type="PROSITE" id="PS50893"/>
    </source>
</evidence>
<name>A0ABN9P855_9MYCO</name>
<dbReference type="InterPro" id="IPR050166">
    <property type="entry name" value="ABC_transporter_ATP-bind"/>
</dbReference>
<dbReference type="Proteomes" id="UP001190466">
    <property type="component" value="Chromosome"/>
</dbReference>
<evidence type="ECO:0000256" key="1">
    <source>
        <dbReference type="ARBA" id="ARBA00022448"/>
    </source>
</evidence>
<gene>
    <name evidence="5" type="ORF">MU0050_004468</name>
</gene>
<evidence type="ECO:0000256" key="2">
    <source>
        <dbReference type="ARBA" id="ARBA00022741"/>
    </source>
</evidence>
<dbReference type="Pfam" id="PF00005">
    <property type="entry name" value="ABC_tran"/>
    <property type="match status" value="1"/>
</dbReference>
<dbReference type="GO" id="GO:0005524">
    <property type="term" value="F:ATP binding"/>
    <property type="evidence" value="ECO:0007669"/>
    <property type="project" value="UniProtKB-KW"/>
</dbReference>
<dbReference type="InterPro" id="IPR017871">
    <property type="entry name" value="ABC_transporter-like_CS"/>
</dbReference>
<dbReference type="PROSITE" id="PS00211">
    <property type="entry name" value="ABC_TRANSPORTER_1"/>
    <property type="match status" value="1"/>
</dbReference>
<dbReference type="PANTHER" id="PTHR42788:SF13">
    <property type="entry name" value="ALIPHATIC SULFONATES IMPORT ATP-BINDING PROTEIN SSUB"/>
    <property type="match status" value="1"/>
</dbReference>
<dbReference type="InterPro" id="IPR003439">
    <property type="entry name" value="ABC_transporter-like_ATP-bd"/>
</dbReference>
<accession>A0ABN9P855</accession>
<dbReference type="PANTHER" id="PTHR42788">
    <property type="entry name" value="TAURINE IMPORT ATP-BINDING PROTEIN-RELATED"/>
    <property type="match status" value="1"/>
</dbReference>
<reference evidence="5 6" key="1">
    <citation type="submission" date="2023-08" db="EMBL/GenBank/DDBJ databases">
        <authorList>
            <person name="Folkvardsen B D."/>
            <person name="Norman A."/>
        </authorList>
    </citation>
    <scope>NUCLEOTIDE SEQUENCE [LARGE SCALE GENOMIC DNA]</scope>
    <source>
        <strain evidence="5 6">Mu0050</strain>
    </source>
</reference>
<evidence type="ECO:0000313" key="6">
    <source>
        <dbReference type="Proteomes" id="UP001190466"/>
    </source>
</evidence>
<dbReference type="Gene3D" id="3.40.50.300">
    <property type="entry name" value="P-loop containing nucleotide triphosphate hydrolases"/>
    <property type="match status" value="1"/>
</dbReference>
<organism evidence="5 6">
    <name type="scientific">[Mycobacterium] wendilense</name>
    <dbReference type="NCBI Taxonomy" id="3064284"/>
    <lineage>
        <taxon>Bacteria</taxon>
        <taxon>Bacillati</taxon>
        <taxon>Actinomycetota</taxon>
        <taxon>Actinomycetes</taxon>
        <taxon>Mycobacteriales</taxon>
        <taxon>Mycobacteriaceae</taxon>
        <taxon>Mycolicibacter</taxon>
    </lineage>
</organism>
<dbReference type="EMBL" id="OY726395">
    <property type="protein sequence ID" value="CAJ1586814.1"/>
    <property type="molecule type" value="Genomic_DNA"/>
</dbReference>